<feature type="signal peptide" evidence="3">
    <location>
        <begin position="1"/>
        <end position="33"/>
    </location>
</feature>
<keyword evidence="3" id="KW-0732">Signal</keyword>
<evidence type="ECO:0000259" key="4">
    <source>
        <dbReference type="Pfam" id="PF00135"/>
    </source>
</evidence>
<comment type="similarity">
    <text evidence="1">Belongs to the type-B carboxylesterase/lipase family.</text>
</comment>
<dbReference type="InterPro" id="IPR029058">
    <property type="entry name" value="AB_hydrolase_fold"/>
</dbReference>
<evidence type="ECO:0000313" key="6">
    <source>
        <dbReference type="Proteomes" id="UP000325579"/>
    </source>
</evidence>
<proteinExistence type="inferred from homology"/>
<dbReference type="InterPro" id="IPR050654">
    <property type="entry name" value="AChE-related_enzymes"/>
</dbReference>
<name>A0A5N7DF28_9EURO</name>
<dbReference type="InterPro" id="IPR002018">
    <property type="entry name" value="CarbesteraseB"/>
</dbReference>
<sequence length="491" mass="54141">MHASVGSNLWSYSPTIAFSWLVELLLPSSHVNGRNVKPVVAVRNGTLVGGHNTRYHQEFLLGPWKVAKQASAYGFRCDSAPLSLPGYSHDGLHHEEDEDCLTLNIIRPSGATPSSRFPVLVYIYGGGLQEGGSSDQRYLQYVSRVGLVSGRAFNDPSLANFVLYDQQTALYWIQENIAAFGGDPTRVTIQAESSGAFVRQIPSSSVRWTFLRCYHGAPLSSAALVPLDEQERMYQDVLIATGCTAPIEPIEGLRQAPRSFFPVMDGKFITDFPSNVLKQGKFVKVRLLIGSNLNEGTGYIASGMFGAVNTGAELRAVITGFGTGKYLTNDTIDRIVDGYLQLPIWQFRANLGTTGDYLVNAPKRYSTQMWAQSETPVYRYLFAAVPNGVSPRALGATHFQEAAFVLNNSEGVGFTVPPLRSSDSQMENQPQDGPNNHHCRLLCCFSQSGYSLYVMPYLKIQWPMYQKDSAANLVFRIEGPTVEPDTWRSGF</sequence>
<dbReference type="RefSeq" id="XP_031942198.1">
    <property type="nucleotide sequence ID" value="XM_032089442.1"/>
</dbReference>
<evidence type="ECO:0000256" key="2">
    <source>
        <dbReference type="ARBA" id="ARBA00022801"/>
    </source>
</evidence>
<accession>A0A5N7DF28</accession>
<protein>
    <submittedName>
        <fullName evidence="5">Alpha/Beta hydrolase protein</fullName>
    </submittedName>
</protein>
<gene>
    <name evidence="5" type="ORF">BDV37DRAFT_293554</name>
</gene>
<dbReference type="Proteomes" id="UP000325579">
    <property type="component" value="Unassembled WGS sequence"/>
</dbReference>
<feature type="domain" description="Carboxylesterase type B" evidence="4">
    <location>
        <begin position="62"/>
        <end position="427"/>
    </location>
</feature>
<dbReference type="EMBL" id="ML736764">
    <property type="protein sequence ID" value="KAE8404879.1"/>
    <property type="molecule type" value="Genomic_DNA"/>
</dbReference>
<reference evidence="5 6" key="1">
    <citation type="submission" date="2019-04" db="EMBL/GenBank/DDBJ databases">
        <authorList>
            <consortium name="DOE Joint Genome Institute"/>
            <person name="Mondo S."/>
            <person name="Kjaerbolling I."/>
            <person name="Vesth T."/>
            <person name="Frisvad J.C."/>
            <person name="Nybo J.L."/>
            <person name="Theobald S."/>
            <person name="Kildgaard S."/>
            <person name="Isbrandt T."/>
            <person name="Kuo A."/>
            <person name="Sato A."/>
            <person name="Lyhne E.K."/>
            <person name="Kogle M.E."/>
            <person name="Wiebenga A."/>
            <person name="Kun R.S."/>
            <person name="Lubbers R.J."/>
            <person name="Makela M.R."/>
            <person name="Barry K."/>
            <person name="Chovatia M."/>
            <person name="Clum A."/>
            <person name="Daum C."/>
            <person name="Haridas S."/>
            <person name="He G."/>
            <person name="LaButti K."/>
            <person name="Lipzen A."/>
            <person name="Riley R."/>
            <person name="Salamov A."/>
            <person name="Simmons B.A."/>
            <person name="Magnuson J.K."/>
            <person name="Henrissat B."/>
            <person name="Mortensen U.H."/>
            <person name="Larsen T.O."/>
            <person name="Devries R.P."/>
            <person name="Grigoriev I.V."/>
            <person name="Machida M."/>
            <person name="Baker S.E."/>
            <person name="Andersen M.R."/>
            <person name="Cantor M.N."/>
            <person name="Hua S.X."/>
        </authorList>
    </citation>
    <scope>NUCLEOTIDE SEQUENCE [LARGE SCALE GENOMIC DNA]</scope>
    <source>
        <strain evidence="5 6">CBS 119388</strain>
    </source>
</reference>
<dbReference type="OrthoDB" id="408631at2759"/>
<dbReference type="GO" id="GO:0052689">
    <property type="term" value="F:carboxylic ester hydrolase activity"/>
    <property type="evidence" value="ECO:0007669"/>
    <property type="project" value="TreeGrafter"/>
</dbReference>
<dbReference type="AlphaFoldDB" id="A0A5N7DF28"/>
<dbReference type="PANTHER" id="PTHR43918">
    <property type="entry name" value="ACETYLCHOLINESTERASE"/>
    <property type="match status" value="1"/>
</dbReference>
<evidence type="ECO:0000256" key="3">
    <source>
        <dbReference type="SAM" id="SignalP"/>
    </source>
</evidence>
<feature type="chain" id="PRO_5024948789" evidence="3">
    <location>
        <begin position="34"/>
        <end position="491"/>
    </location>
</feature>
<evidence type="ECO:0000313" key="5">
    <source>
        <dbReference type="EMBL" id="KAE8404879.1"/>
    </source>
</evidence>
<evidence type="ECO:0000256" key="1">
    <source>
        <dbReference type="ARBA" id="ARBA00005964"/>
    </source>
</evidence>
<keyword evidence="6" id="KW-1185">Reference proteome</keyword>
<keyword evidence="2 5" id="KW-0378">Hydrolase</keyword>
<dbReference type="SUPFAM" id="SSF53474">
    <property type="entry name" value="alpha/beta-Hydrolases"/>
    <property type="match status" value="1"/>
</dbReference>
<dbReference type="Gene3D" id="3.40.50.1820">
    <property type="entry name" value="alpha/beta hydrolase"/>
    <property type="match status" value="1"/>
</dbReference>
<organism evidence="5 6">
    <name type="scientific">Aspergillus pseudonomiae</name>
    <dbReference type="NCBI Taxonomy" id="1506151"/>
    <lineage>
        <taxon>Eukaryota</taxon>
        <taxon>Fungi</taxon>
        <taxon>Dikarya</taxon>
        <taxon>Ascomycota</taxon>
        <taxon>Pezizomycotina</taxon>
        <taxon>Eurotiomycetes</taxon>
        <taxon>Eurotiomycetidae</taxon>
        <taxon>Eurotiales</taxon>
        <taxon>Aspergillaceae</taxon>
        <taxon>Aspergillus</taxon>
        <taxon>Aspergillus subgen. Circumdati</taxon>
    </lineage>
</organism>
<dbReference type="InterPro" id="IPR019819">
    <property type="entry name" value="Carboxylesterase_B_CS"/>
</dbReference>
<dbReference type="PROSITE" id="PS00941">
    <property type="entry name" value="CARBOXYLESTERASE_B_2"/>
    <property type="match status" value="1"/>
</dbReference>
<dbReference type="GeneID" id="43674133"/>
<dbReference type="Pfam" id="PF00135">
    <property type="entry name" value="COesterase"/>
    <property type="match status" value="1"/>
</dbReference>
<dbReference type="PANTHER" id="PTHR43918:SF4">
    <property type="entry name" value="CARBOXYLIC ESTER HYDROLASE"/>
    <property type="match status" value="1"/>
</dbReference>